<dbReference type="Pfam" id="PF00195">
    <property type="entry name" value="Chal_sti_synt_N"/>
    <property type="match status" value="1"/>
</dbReference>
<evidence type="ECO:0000259" key="6">
    <source>
        <dbReference type="Pfam" id="PF00195"/>
    </source>
</evidence>
<dbReference type="InterPro" id="IPR016039">
    <property type="entry name" value="Thiolase-like"/>
</dbReference>
<evidence type="ECO:0000313" key="8">
    <source>
        <dbReference type="Proteomes" id="UP000813463"/>
    </source>
</evidence>
<organism evidence="8 9">
    <name type="scientific">Spinacia oleracea</name>
    <name type="common">Spinach</name>
    <dbReference type="NCBI Taxonomy" id="3562"/>
    <lineage>
        <taxon>Eukaryota</taxon>
        <taxon>Viridiplantae</taxon>
        <taxon>Streptophyta</taxon>
        <taxon>Embryophyta</taxon>
        <taxon>Tracheophyta</taxon>
        <taxon>Spermatophyta</taxon>
        <taxon>Magnoliopsida</taxon>
        <taxon>eudicotyledons</taxon>
        <taxon>Gunneridae</taxon>
        <taxon>Pentapetalae</taxon>
        <taxon>Caryophyllales</taxon>
        <taxon>Chenopodiaceae</taxon>
        <taxon>Chenopodioideae</taxon>
        <taxon>Anserineae</taxon>
        <taxon>Spinacia</taxon>
    </lineage>
</organism>
<evidence type="ECO:0000256" key="3">
    <source>
        <dbReference type="ARBA" id="ARBA00023315"/>
    </source>
</evidence>
<protein>
    <submittedName>
        <fullName evidence="9">Chalcone synthase 3</fullName>
    </submittedName>
</protein>
<dbReference type="PIRSF" id="PIRSF000451">
    <property type="entry name" value="PKS_III"/>
    <property type="match status" value="1"/>
</dbReference>
<dbReference type="Pfam" id="PF02797">
    <property type="entry name" value="Chal_sti_synt_C"/>
    <property type="match status" value="1"/>
</dbReference>
<dbReference type="OrthoDB" id="1563674at2759"/>
<comment type="similarity">
    <text evidence="1 5">Belongs to the thiolase-like superfamily. Chalcone/stilbene synthases family.</text>
</comment>
<dbReference type="PANTHER" id="PTHR11877:SF14">
    <property type="entry name" value="CHALCONE SYNTHASE"/>
    <property type="match status" value="1"/>
</dbReference>
<dbReference type="RefSeq" id="XP_021860430.1">
    <property type="nucleotide sequence ID" value="XM_022004738.2"/>
</dbReference>
<dbReference type="GO" id="GO:0016747">
    <property type="term" value="F:acyltransferase activity, transferring groups other than amino-acyl groups"/>
    <property type="evidence" value="ECO:0007669"/>
    <property type="project" value="InterPro"/>
</dbReference>
<dbReference type="InterPro" id="IPR012328">
    <property type="entry name" value="Chalcone/stilbene_synt_C"/>
</dbReference>
<evidence type="ECO:0000256" key="5">
    <source>
        <dbReference type="RuleBase" id="RU003633"/>
    </source>
</evidence>
<dbReference type="FunFam" id="3.40.47.10:FF:000025">
    <property type="entry name" value="Chalcone synthase 2"/>
    <property type="match status" value="1"/>
</dbReference>
<dbReference type="AlphaFoldDB" id="A0A9R0K7M9"/>
<dbReference type="InterPro" id="IPR001099">
    <property type="entry name" value="Chalcone/stilbene_synt_N"/>
</dbReference>
<dbReference type="Gene3D" id="3.40.47.10">
    <property type="match status" value="2"/>
</dbReference>
<keyword evidence="3 5" id="KW-0012">Acyltransferase</keyword>
<keyword evidence="8" id="KW-1185">Reference proteome</keyword>
<dbReference type="PANTHER" id="PTHR11877">
    <property type="entry name" value="HYDROXYMETHYLGLUTARYL-COA SYNTHASE"/>
    <property type="match status" value="1"/>
</dbReference>
<reference evidence="9" key="2">
    <citation type="submission" date="2025-08" db="UniProtKB">
        <authorList>
            <consortium name="RefSeq"/>
        </authorList>
    </citation>
    <scope>IDENTIFICATION</scope>
    <source>
        <tissue evidence="9">Leaf</tissue>
    </source>
</reference>
<evidence type="ECO:0000256" key="1">
    <source>
        <dbReference type="ARBA" id="ARBA00005531"/>
    </source>
</evidence>
<dbReference type="FunFam" id="3.40.47.10:FF:000014">
    <property type="entry name" value="Chalcone synthase 1"/>
    <property type="match status" value="1"/>
</dbReference>
<dbReference type="GO" id="GO:0030639">
    <property type="term" value="P:polyketide biosynthetic process"/>
    <property type="evidence" value="ECO:0007669"/>
    <property type="project" value="TreeGrafter"/>
</dbReference>
<name>A0A9R0K7M9_SPIOL</name>
<dbReference type="SUPFAM" id="SSF53901">
    <property type="entry name" value="Thiolase-like"/>
    <property type="match status" value="2"/>
</dbReference>
<evidence type="ECO:0000259" key="7">
    <source>
        <dbReference type="Pfam" id="PF02797"/>
    </source>
</evidence>
<dbReference type="Proteomes" id="UP000813463">
    <property type="component" value="Chromosome 1"/>
</dbReference>
<feature type="domain" description="Chalcone/stilbene synthase C-terminal" evidence="7">
    <location>
        <begin position="238"/>
        <end position="388"/>
    </location>
</feature>
<dbReference type="CDD" id="cd00831">
    <property type="entry name" value="CHS_like"/>
    <property type="match status" value="1"/>
</dbReference>
<evidence type="ECO:0000256" key="2">
    <source>
        <dbReference type="ARBA" id="ARBA00022679"/>
    </source>
</evidence>
<dbReference type="GeneID" id="110799468"/>
<keyword evidence="2 5" id="KW-0808">Transferase</keyword>
<reference evidence="8" key="1">
    <citation type="journal article" date="2021" name="Nat. Commun.">
        <title>Genomic analyses provide insights into spinach domestication and the genetic basis of agronomic traits.</title>
        <authorList>
            <person name="Cai X."/>
            <person name="Sun X."/>
            <person name="Xu C."/>
            <person name="Sun H."/>
            <person name="Wang X."/>
            <person name="Ge C."/>
            <person name="Zhang Z."/>
            <person name="Wang Q."/>
            <person name="Fei Z."/>
            <person name="Jiao C."/>
            <person name="Wang Q."/>
        </authorList>
    </citation>
    <scope>NUCLEOTIDE SEQUENCE [LARGE SCALE GENOMIC DNA]</scope>
    <source>
        <strain evidence="8">cv. Varoflay</strain>
    </source>
</reference>
<dbReference type="KEGG" id="soe:110799468"/>
<feature type="domain" description="Chalcone/stilbene synthase N-terminal" evidence="6">
    <location>
        <begin position="5"/>
        <end position="228"/>
    </location>
</feature>
<evidence type="ECO:0000313" key="9">
    <source>
        <dbReference type="RefSeq" id="XP_021860430.1"/>
    </source>
</evidence>
<dbReference type="InterPro" id="IPR011141">
    <property type="entry name" value="Polyketide_synthase_type-III"/>
</dbReference>
<sequence>MEKVNEIRNAQRAEGAACVLAIGRANPPNFILQSEYPDYYFRVTKSEHMVDVKEKFKRICDKTMIRKRHLFVTEEILKANPSMITYGEVSHDARRQMTVDYLPKLGKEAALKALKEWGQPKSRITHLIVYNTLALSMPGADYELAKALELDTTVHRTVMYLVGCHAGPHILRHAKDIAENNKGARILIVCAEITAVNFHGPSETQIDSLIGQALFGDGAAAIIVGAEPDYSIERPCFQLISGTQRTIPNTDGAAFSEIINMGQTFHLRKDLPCLISDYIEESLVNIFKPIGITDWNSIFWIAHNGGPAVLNGIESELKLDKEKLNVTRHVLSEYGNMSSIGVLFMMDEMRKRSFEQGKTTTGLGCEWGVMFGFGPGLTIEALALRSVPLLD</sequence>
<evidence type="ECO:0000256" key="4">
    <source>
        <dbReference type="PIRSR" id="PIRSR000451-1"/>
    </source>
</evidence>
<feature type="active site" description="Acyl-thioester intermediate" evidence="4">
    <location>
        <position position="164"/>
    </location>
</feature>
<proteinExistence type="inferred from homology"/>
<gene>
    <name evidence="9" type="primary">LOC110799468</name>
</gene>
<accession>A0A9R0K7M9</accession>